<keyword evidence="3" id="KW-1185">Reference proteome</keyword>
<gene>
    <name evidence="2" type="ORF">CROQUDRAFT_651217</name>
</gene>
<protein>
    <submittedName>
        <fullName evidence="2">Uncharacterized protein</fullName>
    </submittedName>
</protein>
<dbReference type="EMBL" id="MU167213">
    <property type="protein sequence ID" value="KAG0151385.1"/>
    <property type="molecule type" value="Genomic_DNA"/>
</dbReference>
<evidence type="ECO:0000313" key="3">
    <source>
        <dbReference type="Proteomes" id="UP000886653"/>
    </source>
</evidence>
<evidence type="ECO:0000256" key="1">
    <source>
        <dbReference type="SAM" id="MobiDB-lite"/>
    </source>
</evidence>
<proteinExistence type="predicted"/>
<dbReference type="AlphaFoldDB" id="A0A9P6NXS0"/>
<dbReference type="Proteomes" id="UP000886653">
    <property type="component" value="Unassembled WGS sequence"/>
</dbReference>
<reference evidence="2" key="1">
    <citation type="submission" date="2013-11" db="EMBL/GenBank/DDBJ databases">
        <title>Genome sequence of the fusiform rust pathogen reveals effectors for host alternation and coevolution with pine.</title>
        <authorList>
            <consortium name="DOE Joint Genome Institute"/>
            <person name="Smith K."/>
            <person name="Pendleton A."/>
            <person name="Kubisiak T."/>
            <person name="Anderson C."/>
            <person name="Salamov A."/>
            <person name="Aerts A."/>
            <person name="Riley R."/>
            <person name="Clum A."/>
            <person name="Lindquist E."/>
            <person name="Ence D."/>
            <person name="Campbell M."/>
            <person name="Kronenberg Z."/>
            <person name="Feau N."/>
            <person name="Dhillon B."/>
            <person name="Hamelin R."/>
            <person name="Burleigh J."/>
            <person name="Smith J."/>
            <person name="Yandell M."/>
            <person name="Nelson C."/>
            <person name="Grigoriev I."/>
            <person name="Davis J."/>
        </authorList>
    </citation>
    <scope>NUCLEOTIDE SEQUENCE</scope>
    <source>
        <strain evidence="2">G11</strain>
    </source>
</reference>
<accession>A0A9P6NXS0</accession>
<organism evidence="2 3">
    <name type="scientific">Cronartium quercuum f. sp. fusiforme G11</name>
    <dbReference type="NCBI Taxonomy" id="708437"/>
    <lineage>
        <taxon>Eukaryota</taxon>
        <taxon>Fungi</taxon>
        <taxon>Dikarya</taxon>
        <taxon>Basidiomycota</taxon>
        <taxon>Pucciniomycotina</taxon>
        <taxon>Pucciniomycetes</taxon>
        <taxon>Pucciniales</taxon>
        <taxon>Coleosporiaceae</taxon>
        <taxon>Cronartium</taxon>
    </lineage>
</organism>
<name>A0A9P6NXS0_9BASI</name>
<dbReference type="OrthoDB" id="2503934at2759"/>
<comment type="caution">
    <text evidence="2">The sequence shown here is derived from an EMBL/GenBank/DDBJ whole genome shotgun (WGS) entry which is preliminary data.</text>
</comment>
<feature type="region of interest" description="Disordered" evidence="1">
    <location>
        <begin position="1"/>
        <end position="25"/>
    </location>
</feature>
<evidence type="ECO:0000313" key="2">
    <source>
        <dbReference type="EMBL" id="KAG0151385.1"/>
    </source>
</evidence>
<sequence length="56" mass="6429">MTCRASDATSLDNKTLVDASSPARPDQPRWYCPFCLWRYYWSSEALHAHLPKCPGK</sequence>